<organism evidence="4 5">
    <name type="scientific">Calocera viscosa (strain TUFC12733)</name>
    <dbReference type="NCBI Taxonomy" id="1330018"/>
    <lineage>
        <taxon>Eukaryota</taxon>
        <taxon>Fungi</taxon>
        <taxon>Dikarya</taxon>
        <taxon>Basidiomycota</taxon>
        <taxon>Agaricomycotina</taxon>
        <taxon>Dacrymycetes</taxon>
        <taxon>Dacrymycetales</taxon>
        <taxon>Dacrymycetaceae</taxon>
        <taxon>Calocera</taxon>
    </lineage>
</organism>
<dbReference type="STRING" id="1330018.A0A167FHW2"/>
<dbReference type="InterPro" id="IPR036291">
    <property type="entry name" value="NAD(P)-bd_dom_sf"/>
</dbReference>
<dbReference type="OrthoDB" id="6251714at2759"/>
<keyword evidence="5" id="KW-1185">Reference proteome</keyword>
<dbReference type="PANTHER" id="PTHR42901">
    <property type="entry name" value="ALCOHOL DEHYDROGENASE"/>
    <property type="match status" value="1"/>
</dbReference>
<dbReference type="PANTHER" id="PTHR42901:SF1">
    <property type="entry name" value="ALCOHOL DEHYDROGENASE"/>
    <property type="match status" value="1"/>
</dbReference>
<dbReference type="Pfam" id="PF00106">
    <property type="entry name" value="adh_short"/>
    <property type="match status" value="1"/>
</dbReference>
<comment type="similarity">
    <text evidence="1 3">Belongs to the short-chain dehydrogenases/reductases (SDR) family.</text>
</comment>
<evidence type="ECO:0000313" key="4">
    <source>
        <dbReference type="EMBL" id="KZO89507.1"/>
    </source>
</evidence>
<sequence length="273" mass="29105">MSVFSTQRLEDKLVLITGASGGIGAVPAILFAKAGANLVLLARRQDKLTSVALAAQAAHKAAGQTKGGKVVTVVLDVSDREGVNALRGKIPSELVGRWISLVTVNNAGFVLGVDKIGDIKDDDMEAMFETNVYGLIRMTQAFLKEFKSRNSGHIINIGSVAGREAYAGGAIYCATKAAVRSFSFSLLKEVVDTNVRVSEIQPGLVETEFSIVRFRGDKGAADKVYEGLEPLTGKDVAEEIVWVASRPAHVNVAELFVMPVNQASPNIVHRPGK</sequence>
<dbReference type="GO" id="GO:0016616">
    <property type="term" value="F:oxidoreductase activity, acting on the CH-OH group of donors, NAD or NADP as acceptor"/>
    <property type="evidence" value="ECO:0007669"/>
    <property type="project" value="UniProtKB-ARBA"/>
</dbReference>
<dbReference type="PRINTS" id="PR00081">
    <property type="entry name" value="GDHRDH"/>
</dbReference>
<gene>
    <name evidence="4" type="ORF">CALVIDRAFT_491711</name>
</gene>
<accession>A0A167FHW2</accession>
<dbReference type="FunFam" id="3.40.50.720:FF:000047">
    <property type="entry name" value="NADP-dependent L-serine/L-allo-threonine dehydrogenase"/>
    <property type="match status" value="1"/>
</dbReference>
<dbReference type="Gene3D" id="3.40.50.720">
    <property type="entry name" value="NAD(P)-binding Rossmann-like Domain"/>
    <property type="match status" value="1"/>
</dbReference>
<protein>
    <submittedName>
        <fullName evidence="4">NAD-P-binding protein</fullName>
    </submittedName>
</protein>
<dbReference type="PRINTS" id="PR00080">
    <property type="entry name" value="SDRFAMILY"/>
</dbReference>
<dbReference type="AlphaFoldDB" id="A0A167FHW2"/>
<reference evidence="4 5" key="1">
    <citation type="journal article" date="2016" name="Mol. Biol. Evol.">
        <title>Comparative Genomics of Early-Diverging Mushroom-Forming Fungi Provides Insights into the Origins of Lignocellulose Decay Capabilities.</title>
        <authorList>
            <person name="Nagy L.G."/>
            <person name="Riley R."/>
            <person name="Tritt A."/>
            <person name="Adam C."/>
            <person name="Daum C."/>
            <person name="Floudas D."/>
            <person name="Sun H."/>
            <person name="Yadav J.S."/>
            <person name="Pangilinan J."/>
            <person name="Larsson K.H."/>
            <person name="Matsuura K."/>
            <person name="Barry K."/>
            <person name="Labutti K."/>
            <person name="Kuo R."/>
            <person name="Ohm R.A."/>
            <person name="Bhattacharya S.S."/>
            <person name="Shirouzu T."/>
            <person name="Yoshinaga Y."/>
            <person name="Martin F.M."/>
            <person name="Grigoriev I.V."/>
            <person name="Hibbett D.S."/>
        </authorList>
    </citation>
    <scope>NUCLEOTIDE SEQUENCE [LARGE SCALE GENOMIC DNA]</scope>
    <source>
        <strain evidence="4 5">TUFC12733</strain>
    </source>
</reference>
<dbReference type="SUPFAM" id="SSF51735">
    <property type="entry name" value="NAD(P)-binding Rossmann-fold domains"/>
    <property type="match status" value="1"/>
</dbReference>
<keyword evidence="2" id="KW-0560">Oxidoreductase</keyword>
<dbReference type="EMBL" id="KV417391">
    <property type="protein sequence ID" value="KZO89507.1"/>
    <property type="molecule type" value="Genomic_DNA"/>
</dbReference>
<evidence type="ECO:0000256" key="3">
    <source>
        <dbReference type="RuleBase" id="RU000363"/>
    </source>
</evidence>
<dbReference type="Proteomes" id="UP000076738">
    <property type="component" value="Unassembled WGS sequence"/>
</dbReference>
<dbReference type="InterPro" id="IPR002347">
    <property type="entry name" value="SDR_fam"/>
</dbReference>
<proteinExistence type="inferred from homology"/>
<evidence type="ECO:0000256" key="1">
    <source>
        <dbReference type="ARBA" id="ARBA00006484"/>
    </source>
</evidence>
<name>A0A167FHW2_CALVF</name>
<evidence type="ECO:0000256" key="2">
    <source>
        <dbReference type="ARBA" id="ARBA00023002"/>
    </source>
</evidence>
<evidence type="ECO:0000313" key="5">
    <source>
        <dbReference type="Proteomes" id="UP000076738"/>
    </source>
</evidence>